<evidence type="ECO:0000313" key="6">
    <source>
        <dbReference type="EMBL" id="QID84737.1"/>
    </source>
</evidence>
<gene>
    <name evidence="6" type="primary">RGD2_2</name>
    <name evidence="6" type="ORF">GRS66_007261</name>
</gene>
<protein>
    <submittedName>
        <fullName evidence="6">GTPase-activating protein</fullName>
    </submittedName>
</protein>
<keyword evidence="7" id="KW-1185">Reference proteome</keyword>
<dbReference type="PROSITE" id="PS51741">
    <property type="entry name" value="F_BAR"/>
    <property type="match status" value="1"/>
</dbReference>
<dbReference type="SUPFAM" id="SSF48350">
    <property type="entry name" value="GTPase activation domain, GAP"/>
    <property type="match status" value="1"/>
</dbReference>
<dbReference type="GO" id="GO:0005737">
    <property type="term" value="C:cytoplasm"/>
    <property type="evidence" value="ECO:0007669"/>
    <property type="project" value="TreeGrafter"/>
</dbReference>
<evidence type="ECO:0000259" key="5">
    <source>
        <dbReference type="PROSITE" id="PS51741"/>
    </source>
</evidence>
<dbReference type="SUPFAM" id="SSF103657">
    <property type="entry name" value="BAR/IMD domain-like"/>
    <property type="match status" value="2"/>
</dbReference>
<feature type="domain" description="F-BAR" evidence="5">
    <location>
        <begin position="17"/>
        <end position="456"/>
    </location>
</feature>
<dbReference type="EMBL" id="CP049003">
    <property type="protein sequence ID" value="QID84737.1"/>
    <property type="molecule type" value="Genomic_DNA"/>
</dbReference>
<dbReference type="GO" id="GO:0007010">
    <property type="term" value="P:cytoskeleton organization"/>
    <property type="evidence" value="ECO:0007669"/>
    <property type="project" value="TreeGrafter"/>
</dbReference>
<evidence type="ECO:0000256" key="2">
    <source>
        <dbReference type="SAM" id="MobiDB-lite"/>
    </source>
</evidence>
<dbReference type="GO" id="GO:0000935">
    <property type="term" value="C:division septum"/>
    <property type="evidence" value="ECO:0007669"/>
    <property type="project" value="TreeGrafter"/>
</dbReference>
<dbReference type="InterPro" id="IPR031160">
    <property type="entry name" value="F_BAR_dom"/>
</dbReference>
<feature type="domain" description="DEP" evidence="3">
    <location>
        <begin position="233"/>
        <end position="313"/>
    </location>
</feature>
<dbReference type="FunFam" id="1.20.1270.60:FF:000108">
    <property type="entry name" value="Rho-GTPase-activating protein RGD2"/>
    <property type="match status" value="1"/>
</dbReference>
<dbReference type="PROSITE" id="PS50238">
    <property type="entry name" value="RHOGAP"/>
    <property type="match status" value="1"/>
</dbReference>
<dbReference type="InterPro" id="IPR027267">
    <property type="entry name" value="AH/BAR_dom_sf"/>
</dbReference>
<keyword evidence="1" id="KW-0175">Coiled coil</keyword>
<dbReference type="Pfam" id="PF00620">
    <property type="entry name" value="RhoGAP"/>
    <property type="match status" value="1"/>
</dbReference>
<sequence length="729" mass="83806">MLSGIVLGIVHQQAGMLSFCDYFWSEDLASGLEVLFDRLYHGCEQCDLFIQLFASRMQFEVSHGRQLFGIEAGMNNLKVVQEDEQETVTVARALRGILQEMSQEGTHHLTIASNIESLVLQPFSKWCVEHRERIQYSEKTLLTNVNNFRKSKKYVSKLEKEYFNKCRQLEEFKRNNFNDNELANAMKSLTVQHKYEEDLAREKDHRFFNQIAGIDFDYKTMKETLQLLLTKLPKSDYKLPLISYSLSNTNNGGEITKFLLDHMSLKDIDQAETFGQDLLSLGFLKYCNGVGTTFVNSKKFQYQWKNTAYLFANVPMPGSEDTVTGESLISRFNNWDSSSAKEIIQSKISNDQRATSIQAPHISDSERILFKMMDGLKASDTKYYQECFKMDALRCSIEELLIDHLSFMEKCETDRLNAIKKATLDFCSTLGNKISSLKLCVDKMLSLENDIDPTADLLQLLTKYKTGSFQPQAIVYNNYYNPGLFQNFGVDLETRCRLDKKIVPLIISSIFSYMDKIYPDLPNDKVRTSIWTDSVKLSLTHQLRNLLNKQQFHNEGEIFDIMSQSKLGPSTVASVVKIYLLELPDPLIPNDVSDILRVLYLDYPPLVKPVDDDSDSSSKDQENDEKEEDSDTKRIRGLYTTLSSLSKPHIATLDAITTHFYRLIKILKMGQDGNEVANEFTISISQEFANCIIQSKITDDNEVGFKIFYDLLTHKKQIFHELKRQNSRN</sequence>
<dbReference type="PANTHER" id="PTHR23065:SF17">
    <property type="entry name" value="RHO-GTPASE-ACTIVATING PROTEIN RGD2"/>
    <property type="match status" value="1"/>
</dbReference>
<dbReference type="Proteomes" id="UP000501346">
    <property type="component" value="Chromosome SeVI"/>
</dbReference>
<proteinExistence type="predicted"/>
<dbReference type="Gene3D" id="1.10.555.10">
    <property type="entry name" value="Rho GTPase activation protein"/>
    <property type="match status" value="1"/>
</dbReference>
<dbReference type="FunFam" id="1.10.555.10:FF:000060">
    <property type="entry name" value="Rho-GTPase-activating protein RGD2"/>
    <property type="match status" value="1"/>
</dbReference>
<dbReference type="Gene3D" id="1.20.1270.60">
    <property type="entry name" value="Arfaptin homology (AH) domain/BAR domain"/>
    <property type="match status" value="2"/>
</dbReference>
<dbReference type="InterPro" id="IPR000591">
    <property type="entry name" value="DEP_dom"/>
</dbReference>
<dbReference type="GO" id="GO:0005096">
    <property type="term" value="F:GTPase activator activity"/>
    <property type="evidence" value="ECO:0007669"/>
    <property type="project" value="TreeGrafter"/>
</dbReference>
<dbReference type="InterPro" id="IPR008936">
    <property type="entry name" value="Rho_GTPase_activation_prot"/>
</dbReference>
<dbReference type="SMART" id="SM00324">
    <property type="entry name" value="RhoGAP"/>
    <property type="match status" value="1"/>
</dbReference>
<dbReference type="OrthoDB" id="2155291at2759"/>
<dbReference type="Pfam" id="PF00611">
    <property type="entry name" value="FCH"/>
    <property type="match status" value="1"/>
</dbReference>
<dbReference type="InterPro" id="IPR000198">
    <property type="entry name" value="RhoGAP_dom"/>
</dbReference>
<dbReference type="GO" id="GO:0007264">
    <property type="term" value="P:small GTPase-mediated signal transduction"/>
    <property type="evidence" value="ECO:0007669"/>
    <property type="project" value="TreeGrafter"/>
</dbReference>
<dbReference type="GO" id="GO:0005886">
    <property type="term" value="C:plasma membrane"/>
    <property type="evidence" value="ECO:0007669"/>
    <property type="project" value="TreeGrafter"/>
</dbReference>
<evidence type="ECO:0000313" key="7">
    <source>
        <dbReference type="Proteomes" id="UP000501346"/>
    </source>
</evidence>
<dbReference type="SMART" id="SM00055">
    <property type="entry name" value="FCH"/>
    <property type="match status" value="1"/>
</dbReference>
<accession>A0A6C1E7N4</accession>
<evidence type="ECO:0000259" key="4">
    <source>
        <dbReference type="PROSITE" id="PS50238"/>
    </source>
</evidence>
<dbReference type="CDD" id="cd04399">
    <property type="entry name" value="RhoGAP_fRGD2"/>
    <property type="match status" value="1"/>
</dbReference>
<dbReference type="PROSITE" id="PS50186">
    <property type="entry name" value="DEP"/>
    <property type="match status" value="1"/>
</dbReference>
<dbReference type="CDD" id="cd04436">
    <property type="entry name" value="DEP_fRgd2"/>
    <property type="match status" value="1"/>
</dbReference>
<feature type="domain" description="Rho-GAP" evidence="4">
    <location>
        <begin position="490"/>
        <end position="719"/>
    </location>
</feature>
<dbReference type="InterPro" id="IPR001060">
    <property type="entry name" value="FCH_dom"/>
</dbReference>
<dbReference type="AlphaFoldDB" id="A0A6C1E7N4"/>
<dbReference type="SMART" id="SM00049">
    <property type="entry name" value="DEP"/>
    <property type="match status" value="1"/>
</dbReference>
<evidence type="ECO:0000256" key="1">
    <source>
        <dbReference type="PROSITE-ProRule" id="PRU01077"/>
    </source>
</evidence>
<organism evidence="6 7">
    <name type="scientific">Saccharomyces pastorianus</name>
    <name type="common">Lager yeast</name>
    <name type="synonym">Saccharomyces cerevisiae x Saccharomyces eubayanus</name>
    <dbReference type="NCBI Taxonomy" id="27292"/>
    <lineage>
        <taxon>Eukaryota</taxon>
        <taxon>Fungi</taxon>
        <taxon>Dikarya</taxon>
        <taxon>Ascomycota</taxon>
        <taxon>Saccharomycotina</taxon>
        <taxon>Saccharomycetes</taxon>
        <taxon>Saccharomycetales</taxon>
        <taxon>Saccharomycetaceae</taxon>
        <taxon>Saccharomyces</taxon>
    </lineage>
</organism>
<dbReference type="Pfam" id="PF00610">
    <property type="entry name" value="DEP"/>
    <property type="match status" value="1"/>
</dbReference>
<dbReference type="PANTHER" id="PTHR23065">
    <property type="entry name" value="PROLINE-SERINE-THREONINE PHOSPHATASE INTERACTING PROTEIN 1"/>
    <property type="match status" value="1"/>
</dbReference>
<evidence type="ECO:0000259" key="3">
    <source>
        <dbReference type="PROSITE" id="PS50186"/>
    </source>
</evidence>
<name>A0A6C1E7N4_SACPS</name>
<feature type="region of interest" description="Disordered" evidence="2">
    <location>
        <begin position="610"/>
        <end position="633"/>
    </location>
</feature>
<reference evidence="6 7" key="1">
    <citation type="journal article" date="2019" name="BMC Genomics">
        <title>Chromosome level assembly and comparative genome analysis confirm lager-brewing yeasts originated from a single hybridization.</title>
        <authorList>
            <person name="Salazar A.N."/>
            <person name="Gorter de Vries A.R."/>
            <person name="van den Broek M."/>
            <person name="Brouwers N."/>
            <person name="de la Torre Cortes P."/>
            <person name="Kuijpers N.G.A."/>
            <person name="Daran J.G."/>
            <person name="Abeel T."/>
        </authorList>
    </citation>
    <scope>NUCLEOTIDE SEQUENCE [LARGE SCALE GENOMIC DNA]</scope>
    <source>
        <strain evidence="6 7">CBS 1483</strain>
    </source>
</reference>